<sequence length="917" mass="103499">MEDNVGIPEDLRCKRSDGKQWRCSALSMPDKTVCEKHYIQAKRRAMNSAMRANMRKASKRKSLDNSDIYLESRRRERDVSRSSMSPVNRVGESASMPSLKKHKDRVTKSRGFYSSAGVRGGSPHRGGLQQRDAVPVDGSRVQPVYYTPSSKEMKNFSGNGVGDYSGKSSDSSGEAEGITCHHCQRNYRTNVVWCTSCDRKGYCDGCILKWYAEIPIEDIQKACPACRGICNCRVCLRGDNLIKAKVESIAAIDRLRYLHSLLAFILPVLKQIYSEQCFEISIEKRIYGIKADIPREKINADQQMRCDLCKIPIFDYHRHCTQCMYDLCLTCCRDIRHASLISDKGESAAEKAYNDELMPRSADVGGLDFTGLFPKWKVNSDGSIPCGPGEAGGCGFTKLILRRILKINWTGKLLKNAEEMVNGCVGSDLHGPDRCVSYCTGTSNSSLKDSVQTDLLKCSSRDDSSDNFLYYPASEDIKLEGINRFHKFWVKGQPVIVKNVLERSLASGWEPKDIWKGVQETLDEEMNENDVVVKAIDYLSQSEVDIELSQFIKGYSKGFKDESGWPKMLKLKDWPPPSALEEFLLCHRPEFLSNFPLVEFIHSKWGLLNLVSKLPHDTLQSEAVPKIFITYGTCKELGRGDPVTKLQINMSDMACLLMHTAEPDSGGYQRSIVERHDKLLGKSEECNPAGGSDRIDLCKFAGEVDYQSYSGTGVNFLEKKRNEAVLLIGNSAKNHDKAGTIWDIFRRQDVPKLNEFFRVHSDHFANSATLPVYDQALYLNNETKRKLKDEFSVEPWTFQQHVGEAVFIPAGCPFQVRNLQSSVQLAFDFLSPESLGESVRMAQEIRCLPSDHEAKLKMLEVEKMSLYAASSAVREVHKIALDPKLSSEIKFEEKRLTEMVSENLERISKRRRQIACP</sequence>
<evidence type="ECO:0000256" key="7">
    <source>
        <dbReference type="PROSITE-ProRule" id="PRU00175"/>
    </source>
</evidence>
<dbReference type="InterPro" id="IPR001841">
    <property type="entry name" value="Znf_RING"/>
</dbReference>
<evidence type="ECO:0000259" key="12">
    <source>
        <dbReference type="PROSITE" id="PS51667"/>
    </source>
</evidence>
<feature type="domain" description="RING-type" evidence="10">
    <location>
        <begin position="180"/>
        <end position="227"/>
    </location>
</feature>
<proteinExistence type="inferred from homology"/>
<reference evidence="13 14" key="2">
    <citation type="journal article" date="2017" name="Nature">
        <title>The Apostasia genome and the evolution of orchids.</title>
        <authorList>
            <person name="Zhang G.Q."/>
            <person name="Liu K.W."/>
            <person name="Li Z."/>
            <person name="Lohaus R."/>
            <person name="Hsiao Y.Y."/>
            <person name="Niu S.C."/>
            <person name="Wang J.Y."/>
            <person name="Lin Y.C."/>
            <person name="Xu Q."/>
            <person name="Chen L.J."/>
            <person name="Yoshida K."/>
            <person name="Fujiwara S."/>
            <person name="Wang Z.W."/>
            <person name="Zhang Y.Q."/>
            <person name="Mitsuda N."/>
            <person name="Wang M."/>
            <person name="Liu G.H."/>
            <person name="Pecoraro L."/>
            <person name="Huang H.X."/>
            <person name="Xiao X.J."/>
            <person name="Lin M."/>
            <person name="Wu X.Y."/>
            <person name="Wu W.L."/>
            <person name="Chen Y.Y."/>
            <person name="Chang S.B."/>
            <person name="Sakamoto S."/>
            <person name="Ohme-Takagi M."/>
            <person name="Yagi M."/>
            <person name="Zeng S.J."/>
            <person name="Shen C.Y."/>
            <person name="Yeh C.M."/>
            <person name="Luo Y.B."/>
            <person name="Tsai W.C."/>
            <person name="Van de Peer Y."/>
            <person name="Liu Z.J."/>
        </authorList>
    </citation>
    <scope>NUCLEOTIDE SEQUENCE [LARGE SCALE GENOMIC DNA]</scope>
    <source>
        <tissue evidence="13">The whole plant</tissue>
    </source>
</reference>
<dbReference type="Gene3D" id="2.60.120.650">
    <property type="entry name" value="Cupin"/>
    <property type="match status" value="1"/>
</dbReference>
<dbReference type="AlphaFoldDB" id="A0A2I0WJ12"/>
<evidence type="ECO:0000256" key="2">
    <source>
        <dbReference type="ARBA" id="ARBA00006801"/>
    </source>
</evidence>
<organism evidence="13 14">
    <name type="scientific">Dendrobium catenatum</name>
    <dbReference type="NCBI Taxonomy" id="906689"/>
    <lineage>
        <taxon>Eukaryota</taxon>
        <taxon>Viridiplantae</taxon>
        <taxon>Streptophyta</taxon>
        <taxon>Embryophyta</taxon>
        <taxon>Tracheophyta</taxon>
        <taxon>Spermatophyta</taxon>
        <taxon>Magnoliopsida</taxon>
        <taxon>Liliopsida</taxon>
        <taxon>Asparagales</taxon>
        <taxon>Orchidaceae</taxon>
        <taxon>Epidendroideae</taxon>
        <taxon>Malaxideae</taxon>
        <taxon>Dendrobiinae</taxon>
        <taxon>Dendrobium</taxon>
    </lineage>
</organism>
<evidence type="ECO:0000259" key="11">
    <source>
        <dbReference type="PROSITE" id="PS51184"/>
    </source>
</evidence>
<dbReference type="InterPro" id="IPR018866">
    <property type="entry name" value="Znf-4CXXC_R1"/>
</dbReference>
<keyword evidence="4" id="KW-0805">Transcription regulation</keyword>
<comment type="subcellular location">
    <subcellularLocation>
        <location evidence="1">Nucleus</location>
    </subcellularLocation>
</comment>
<evidence type="ECO:0000256" key="3">
    <source>
        <dbReference type="ARBA" id="ARBA00022723"/>
    </source>
</evidence>
<dbReference type="Pfam" id="PF10497">
    <property type="entry name" value="zf-4CXXC_R1"/>
    <property type="match status" value="1"/>
</dbReference>
<name>A0A2I0WJ12_9ASPA</name>
<dbReference type="Pfam" id="PF02373">
    <property type="entry name" value="JmjC"/>
    <property type="match status" value="1"/>
</dbReference>
<dbReference type="InterPro" id="IPR045109">
    <property type="entry name" value="LSDs-like"/>
</dbReference>
<gene>
    <name evidence="13" type="primary">GRF5</name>
    <name evidence="13" type="ORF">MA16_Dca021423</name>
</gene>
<dbReference type="PROSITE" id="PS51184">
    <property type="entry name" value="JMJC"/>
    <property type="match status" value="1"/>
</dbReference>
<dbReference type="PROSITE" id="PS50089">
    <property type="entry name" value="ZF_RING_2"/>
    <property type="match status" value="1"/>
</dbReference>
<dbReference type="GO" id="GO:0006357">
    <property type="term" value="P:regulation of transcription by RNA polymerase II"/>
    <property type="evidence" value="ECO:0007669"/>
    <property type="project" value="TreeGrafter"/>
</dbReference>
<dbReference type="EMBL" id="KZ502582">
    <property type="protein sequence ID" value="PKU75646.1"/>
    <property type="molecule type" value="Genomic_DNA"/>
</dbReference>
<dbReference type="SMART" id="SM00558">
    <property type="entry name" value="JmjC"/>
    <property type="match status" value="1"/>
</dbReference>
<dbReference type="PANTHER" id="PTHR12549:SF17">
    <property type="entry name" value="E3 UBIQUITIN-PROTEIN LIGASE JMJ24"/>
    <property type="match status" value="1"/>
</dbReference>
<feature type="region of interest" description="Disordered" evidence="9">
    <location>
        <begin position="51"/>
        <end position="134"/>
    </location>
</feature>
<dbReference type="GO" id="GO:0031490">
    <property type="term" value="F:chromatin DNA binding"/>
    <property type="evidence" value="ECO:0007669"/>
    <property type="project" value="TreeGrafter"/>
</dbReference>
<dbReference type="STRING" id="906689.A0A2I0WJ12"/>
<dbReference type="SUPFAM" id="SSF51197">
    <property type="entry name" value="Clavaminate synthase-like"/>
    <property type="match status" value="1"/>
</dbReference>
<evidence type="ECO:0000256" key="4">
    <source>
        <dbReference type="ARBA" id="ARBA00023015"/>
    </source>
</evidence>
<evidence type="ECO:0000256" key="9">
    <source>
        <dbReference type="SAM" id="MobiDB-lite"/>
    </source>
</evidence>
<keyword evidence="3" id="KW-0479">Metal-binding</keyword>
<evidence type="ECO:0000313" key="14">
    <source>
        <dbReference type="Proteomes" id="UP000233837"/>
    </source>
</evidence>
<dbReference type="Pfam" id="PF08879">
    <property type="entry name" value="WRC"/>
    <property type="match status" value="1"/>
</dbReference>
<dbReference type="GO" id="GO:0032454">
    <property type="term" value="F:histone H3K9 demethylase activity"/>
    <property type="evidence" value="ECO:0007669"/>
    <property type="project" value="InterPro"/>
</dbReference>
<keyword evidence="7" id="KW-0863">Zinc-finger</keyword>
<evidence type="ECO:0000256" key="6">
    <source>
        <dbReference type="ARBA" id="ARBA00023242"/>
    </source>
</evidence>
<keyword evidence="14" id="KW-1185">Reference proteome</keyword>
<keyword evidence="6" id="KW-0539">Nucleus</keyword>
<evidence type="ECO:0000259" key="10">
    <source>
        <dbReference type="PROSITE" id="PS50089"/>
    </source>
</evidence>
<dbReference type="GO" id="GO:0000118">
    <property type="term" value="C:histone deacetylase complex"/>
    <property type="evidence" value="ECO:0007669"/>
    <property type="project" value="TreeGrafter"/>
</dbReference>
<comment type="similarity">
    <text evidence="2">Belongs to the JARID1 histone demethylase family.</text>
</comment>
<evidence type="ECO:0000256" key="5">
    <source>
        <dbReference type="ARBA" id="ARBA00023163"/>
    </source>
</evidence>
<accession>A0A2I0WJ12</accession>
<dbReference type="PANTHER" id="PTHR12549">
    <property type="entry name" value="JMJC DOMAIN-CONTAINING HISTONE DEMETHYLATION PROTEIN"/>
    <property type="match status" value="1"/>
</dbReference>
<evidence type="ECO:0000256" key="8">
    <source>
        <dbReference type="PROSITE-ProRule" id="PRU01002"/>
    </source>
</evidence>
<feature type="domain" description="JmjC" evidence="11">
    <location>
        <begin position="603"/>
        <end position="846"/>
    </location>
</feature>
<dbReference type="InterPro" id="IPR014977">
    <property type="entry name" value="WRC_dom"/>
</dbReference>
<evidence type="ECO:0000256" key="1">
    <source>
        <dbReference type="ARBA" id="ARBA00004123"/>
    </source>
</evidence>
<dbReference type="GO" id="GO:0003712">
    <property type="term" value="F:transcription coregulator activity"/>
    <property type="evidence" value="ECO:0007669"/>
    <property type="project" value="TreeGrafter"/>
</dbReference>
<feature type="domain" description="WRC" evidence="12">
    <location>
        <begin position="7"/>
        <end position="51"/>
    </location>
</feature>
<evidence type="ECO:0000313" key="13">
    <source>
        <dbReference type="EMBL" id="PKU75646.1"/>
    </source>
</evidence>
<keyword evidence="7" id="KW-0862">Zinc</keyword>
<dbReference type="Proteomes" id="UP000233837">
    <property type="component" value="Unassembled WGS sequence"/>
</dbReference>
<keyword evidence="5" id="KW-0804">Transcription</keyword>
<protein>
    <submittedName>
        <fullName evidence="13">Growth-regulating factor 5</fullName>
    </submittedName>
</protein>
<dbReference type="GO" id="GO:0008270">
    <property type="term" value="F:zinc ion binding"/>
    <property type="evidence" value="ECO:0007669"/>
    <property type="project" value="UniProtKB-KW"/>
</dbReference>
<reference evidence="13 14" key="1">
    <citation type="journal article" date="2016" name="Sci. Rep.">
        <title>The Dendrobium catenatum Lindl. genome sequence provides insights into polysaccharide synthase, floral development and adaptive evolution.</title>
        <authorList>
            <person name="Zhang G.Q."/>
            <person name="Xu Q."/>
            <person name="Bian C."/>
            <person name="Tsai W.C."/>
            <person name="Yeh C.M."/>
            <person name="Liu K.W."/>
            <person name="Yoshida K."/>
            <person name="Zhang L.S."/>
            <person name="Chang S.B."/>
            <person name="Chen F."/>
            <person name="Shi Y."/>
            <person name="Su Y.Y."/>
            <person name="Zhang Y.Q."/>
            <person name="Chen L.J."/>
            <person name="Yin Y."/>
            <person name="Lin M."/>
            <person name="Huang H."/>
            <person name="Deng H."/>
            <person name="Wang Z.W."/>
            <person name="Zhu S.L."/>
            <person name="Zhao X."/>
            <person name="Deng C."/>
            <person name="Niu S.C."/>
            <person name="Huang J."/>
            <person name="Wang M."/>
            <person name="Liu G.H."/>
            <person name="Yang H.J."/>
            <person name="Xiao X.J."/>
            <person name="Hsiao Y.Y."/>
            <person name="Wu W.L."/>
            <person name="Chen Y.Y."/>
            <person name="Mitsuda N."/>
            <person name="Ohme-Takagi M."/>
            <person name="Luo Y.B."/>
            <person name="Van de Peer Y."/>
            <person name="Liu Z.J."/>
        </authorList>
    </citation>
    <scope>NUCLEOTIDE SEQUENCE [LARGE SCALE GENOMIC DNA]</scope>
    <source>
        <tissue evidence="13">The whole plant</tissue>
    </source>
</reference>
<dbReference type="InterPro" id="IPR003347">
    <property type="entry name" value="JmjC_dom"/>
</dbReference>
<comment type="caution">
    <text evidence="8">Lacks conserved residue(s) required for the propagation of feature annotation.</text>
</comment>
<dbReference type="GO" id="GO:0000785">
    <property type="term" value="C:chromatin"/>
    <property type="evidence" value="ECO:0007669"/>
    <property type="project" value="TreeGrafter"/>
</dbReference>
<feature type="compositionally biased region" description="Basic and acidic residues" evidence="9">
    <location>
        <begin position="70"/>
        <end position="80"/>
    </location>
</feature>
<dbReference type="PROSITE" id="PS51667">
    <property type="entry name" value="WRC"/>
    <property type="match status" value="1"/>
</dbReference>